<feature type="domain" description="L-seryl-tRNA selenium transferase N-terminal" evidence="7">
    <location>
        <begin position="5"/>
        <end position="43"/>
    </location>
</feature>
<keyword evidence="5" id="KW-0648">Protein biosynthesis</keyword>
<evidence type="ECO:0000256" key="5">
    <source>
        <dbReference type="ARBA" id="ARBA00022917"/>
    </source>
</evidence>
<evidence type="ECO:0000259" key="7">
    <source>
        <dbReference type="Pfam" id="PF12390"/>
    </source>
</evidence>
<comment type="cofactor">
    <cofactor evidence="1">
        <name>pyridoxal 5'-phosphate</name>
        <dbReference type="ChEBI" id="CHEBI:597326"/>
    </cofactor>
</comment>
<evidence type="ECO:0000256" key="4">
    <source>
        <dbReference type="ARBA" id="ARBA00022898"/>
    </source>
</evidence>
<evidence type="ECO:0000313" key="8">
    <source>
        <dbReference type="EMBL" id="SVD01823.1"/>
    </source>
</evidence>
<dbReference type="Pfam" id="PF12390">
    <property type="entry name" value="Se-cys_synth_N"/>
    <property type="match status" value="1"/>
</dbReference>
<dbReference type="InterPro" id="IPR018319">
    <property type="entry name" value="SelA-like"/>
</dbReference>
<keyword evidence="4" id="KW-0663">Pyridoxal phosphate</keyword>
<evidence type="ECO:0000256" key="1">
    <source>
        <dbReference type="ARBA" id="ARBA00001933"/>
    </source>
</evidence>
<sequence>MSKSRVIPSIEQLLQRDGVQVLLQTYGRTATVKALRQAAEKLRTQLEGPGSPDEVKVEVLEAAERLESEAGTSLTHIFMSSLQPVINATGVIIHTNLGRAPLADSAVSAIAAIAPHFTNLEYDFKNGGRGHRDTHVEYWLRELTGAEAVVVVNNNAAATLLLLSALASGREVIVSRGELVEIGGGFRVPDVLAQSGAQLREIGTTNRTRADDYAAAINDRTGLLLR</sequence>
<dbReference type="HAMAP" id="MF_00423">
    <property type="entry name" value="SelA"/>
    <property type="match status" value="1"/>
</dbReference>
<accession>A0A382RW03</accession>
<dbReference type="GO" id="GO:0004125">
    <property type="term" value="F:L-seryl-tRNA(Sec) selenium transferase activity"/>
    <property type="evidence" value="ECO:0007669"/>
    <property type="project" value="InterPro"/>
</dbReference>
<name>A0A382RW03_9ZZZZ</name>
<keyword evidence="3" id="KW-0808">Transferase</keyword>
<dbReference type="EMBL" id="UINC01124580">
    <property type="protein sequence ID" value="SVD01823.1"/>
    <property type="molecule type" value="Genomic_DNA"/>
</dbReference>
<organism evidence="8">
    <name type="scientific">marine metagenome</name>
    <dbReference type="NCBI Taxonomy" id="408172"/>
    <lineage>
        <taxon>unclassified sequences</taxon>
        <taxon>metagenomes</taxon>
        <taxon>ecological metagenomes</taxon>
    </lineage>
</organism>
<proteinExistence type="inferred from homology"/>
<reference evidence="8" key="1">
    <citation type="submission" date="2018-05" db="EMBL/GenBank/DDBJ databases">
        <authorList>
            <person name="Lanie J.A."/>
            <person name="Ng W.-L."/>
            <person name="Kazmierczak K.M."/>
            <person name="Andrzejewski T.M."/>
            <person name="Davidsen T.M."/>
            <person name="Wayne K.J."/>
            <person name="Tettelin H."/>
            <person name="Glass J.I."/>
            <person name="Rusch D."/>
            <person name="Podicherti R."/>
            <person name="Tsui H.-C.T."/>
            <person name="Winkler M.E."/>
        </authorList>
    </citation>
    <scope>NUCLEOTIDE SEQUENCE</scope>
</reference>
<keyword evidence="2" id="KW-0963">Cytoplasm</keyword>
<dbReference type="Pfam" id="PF03841">
    <property type="entry name" value="SelA"/>
    <property type="match status" value="1"/>
</dbReference>
<dbReference type="InterPro" id="IPR004534">
    <property type="entry name" value="SelA_trans"/>
</dbReference>
<dbReference type="InterPro" id="IPR025862">
    <property type="entry name" value="SelA_trans_N_dom"/>
</dbReference>
<dbReference type="PANTHER" id="PTHR32328">
    <property type="entry name" value="L-SERYL-TRNA(SEC) SELENIUM TRANSFERASE"/>
    <property type="match status" value="1"/>
</dbReference>
<dbReference type="GO" id="GO:0001514">
    <property type="term" value="P:selenocysteine incorporation"/>
    <property type="evidence" value="ECO:0007669"/>
    <property type="project" value="InterPro"/>
</dbReference>
<dbReference type="PANTHER" id="PTHR32328:SF0">
    <property type="entry name" value="L-SERYL-TRNA(SEC) SELENIUM TRANSFERASE"/>
    <property type="match status" value="1"/>
</dbReference>
<evidence type="ECO:0000256" key="3">
    <source>
        <dbReference type="ARBA" id="ARBA00022679"/>
    </source>
</evidence>
<dbReference type="AlphaFoldDB" id="A0A382RW03"/>
<dbReference type="Gene3D" id="3.90.1150.180">
    <property type="match status" value="1"/>
</dbReference>
<gene>
    <name evidence="8" type="ORF">METZ01_LOCUS354677</name>
</gene>
<dbReference type="InterPro" id="IPR015421">
    <property type="entry name" value="PyrdxlP-dep_Trfase_major"/>
</dbReference>
<evidence type="ECO:0000256" key="6">
    <source>
        <dbReference type="ARBA" id="ARBA00023266"/>
    </source>
</evidence>
<keyword evidence="6" id="KW-0711">Selenium</keyword>
<feature type="non-terminal residue" evidence="8">
    <location>
        <position position="226"/>
    </location>
</feature>
<evidence type="ECO:0000256" key="2">
    <source>
        <dbReference type="ARBA" id="ARBA00022490"/>
    </source>
</evidence>
<dbReference type="GO" id="GO:0005737">
    <property type="term" value="C:cytoplasm"/>
    <property type="evidence" value="ECO:0007669"/>
    <property type="project" value="InterPro"/>
</dbReference>
<dbReference type="Gene3D" id="3.40.640.10">
    <property type="entry name" value="Type I PLP-dependent aspartate aminotransferase-like (Major domain)"/>
    <property type="match status" value="1"/>
</dbReference>
<dbReference type="SUPFAM" id="SSF53383">
    <property type="entry name" value="PLP-dependent transferases"/>
    <property type="match status" value="1"/>
</dbReference>
<dbReference type="InterPro" id="IPR015424">
    <property type="entry name" value="PyrdxlP-dep_Trfase"/>
</dbReference>
<protein>
    <recommendedName>
        <fullName evidence="7">L-seryl-tRNA selenium transferase N-terminal domain-containing protein</fullName>
    </recommendedName>
</protein>
<dbReference type="NCBIfam" id="TIGR00474">
    <property type="entry name" value="selA"/>
    <property type="match status" value="1"/>
</dbReference>